<dbReference type="EMBL" id="VSRR010022358">
    <property type="protein sequence ID" value="MPC64643.1"/>
    <property type="molecule type" value="Genomic_DNA"/>
</dbReference>
<feature type="compositionally biased region" description="Pro residues" evidence="1">
    <location>
        <begin position="42"/>
        <end position="62"/>
    </location>
</feature>
<gene>
    <name evidence="2" type="ORF">E2C01_058761</name>
</gene>
<keyword evidence="3" id="KW-1185">Reference proteome</keyword>
<reference evidence="2 3" key="1">
    <citation type="submission" date="2019-05" db="EMBL/GenBank/DDBJ databases">
        <title>Another draft genome of Portunus trituberculatus and its Hox gene families provides insights of decapod evolution.</title>
        <authorList>
            <person name="Jeong J.-H."/>
            <person name="Song I."/>
            <person name="Kim S."/>
            <person name="Choi T."/>
            <person name="Kim D."/>
            <person name="Ryu S."/>
            <person name="Kim W."/>
        </authorList>
    </citation>
    <scope>NUCLEOTIDE SEQUENCE [LARGE SCALE GENOMIC DNA]</scope>
    <source>
        <tissue evidence="2">Muscle</tissue>
    </source>
</reference>
<evidence type="ECO:0000313" key="3">
    <source>
        <dbReference type="Proteomes" id="UP000324222"/>
    </source>
</evidence>
<comment type="caution">
    <text evidence="2">The sequence shown here is derived from an EMBL/GenBank/DDBJ whole genome shotgun (WGS) entry which is preliminary data.</text>
</comment>
<proteinExistence type="predicted"/>
<sequence>MALHLTTNHSTLCPTPHHRQHDPAECAVPCSRRSCTPTTGRPLPPRPAPATHPRTPPIPAPQPWGACPAASRPLASTSPRCKLFAALPTNANIKGANKDPRESPEVLQTACKSSVWRPRG</sequence>
<protein>
    <submittedName>
        <fullName evidence="2">Uncharacterized protein</fullName>
    </submittedName>
</protein>
<feature type="compositionally biased region" description="Polar residues" evidence="1">
    <location>
        <begin position="1"/>
        <end position="13"/>
    </location>
</feature>
<evidence type="ECO:0000313" key="2">
    <source>
        <dbReference type="EMBL" id="MPC64643.1"/>
    </source>
</evidence>
<organism evidence="2 3">
    <name type="scientific">Portunus trituberculatus</name>
    <name type="common">Swimming crab</name>
    <name type="synonym">Neptunus trituberculatus</name>
    <dbReference type="NCBI Taxonomy" id="210409"/>
    <lineage>
        <taxon>Eukaryota</taxon>
        <taxon>Metazoa</taxon>
        <taxon>Ecdysozoa</taxon>
        <taxon>Arthropoda</taxon>
        <taxon>Crustacea</taxon>
        <taxon>Multicrustacea</taxon>
        <taxon>Malacostraca</taxon>
        <taxon>Eumalacostraca</taxon>
        <taxon>Eucarida</taxon>
        <taxon>Decapoda</taxon>
        <taxon>Pleocyemata</taxon>
        <taxon>Brachyura</taxon>
        <taxon>Eubrachyura</taxon>
        <taxon>Portunoidea</taxon>
        <taxon>Portunidae</taxon>
        <taxon>Portuninae</taxon>
        <taxon>Portunus</taxon>
    </lineage>
</organism>
<name>A0A5B7H3L7_PORTR</name>
<feature type="region of interest" description="Disordered" evidence="1">
    <location>
        <begin position="1"/>
        <end position="71"/>
    </location>
</feature>
<evidence type="ECO:0000256" key="1">
    <source>
        <dbReference type="SAM" id="MobiDB-lite"/>
    </source>
</evidence>
<accession>A0A5B7H3L7</accession>
<feature type="region of interest" description="Disordered" evidence="1">
    <location>
        <begin position="92"/>
        <end position="120"/>
    </location>
</feature>
<dbReference type="Proteomes" id="UP000324222">
    <property type="component" value="Unassembled WGS sequence"/>
</dbReference>
<dbReference type="AlphaFoldDB" id="A0A5B7H3L7"/>